<feature type="transmembrane region" description="Helical" evidence="1">
    <location>
        <begin position="64"/>
        <end position="80"/>
    </location>
</feature>
<protein>
    <recommendedName>
        <fullName evidence="4">Phytol kinase</fullName>
    </recommendedName>
</protein>
<gene>
    <name evidence="2" type="ORF">DSLASN_47530</name>
</gene>
<feature type="transmembrane region" description="Helical" evidence="1">
    <location>
        <begin position="177"/>
        <end position="197"/>
    </location>
</feature>
<keyword evidence="3" id="KW-1185">Reference proteome</keyword>
<keyword evidence="1" id="KW-0472">Membrane</keyword>
<organism evidence="2 3">
    <name type="scientific">Desulfoluna limicola</name>
    <dbReference type="NCBI Taxonomy" id="2810562"/>
    <lineage>
        <taxon>Bacteria</taxon>
        <taxon>Pseudomonadati</taxon>
        <taxon>Thermodesulfobacteriota</taxon>
        <taxon>Desulfobacteria</taxon>
        <taxon>Desulfobacterales</taxon>
        <taxon>Desulfolunaceae</taxon>
        <taxon>Desulfoluna</taxon>
    </lineage>
</organism>
<evidence type="ECO:0008006" key="4">
    <source>
        <dbReference type="Google" id="ProtNLM"/>
    </source>
</evidence>
<reference evidence="2 3" key="1">
    <citation type="submission" date="2021-02" db="EMBL/GenBank/DDBJ databases">
        <title>Complete genome of Desulfoluna sp. strain ASN36.</title>
        <authorList>
            <person name="Takahashi A."/>
            <person name="Kojima H."/>
            <person name="Fukui M."/>
        </authorList>
    </citation>
    <scope>NUCLEOTIDE SEQUENCE [LARGE SCALE GENOMIC DNA]</scope>
    <source>
        <strain evidence="2 3">ASN36</strain>
    </source>
</reference>
<evidence type="ECO:0000313" key="2">
    <source>
        <dbReference type="EMBL" id="BCS99121.1"/>
    </source>
</evidence>
<keyword evidence="1" id="KW-0812">Transmembrane</keyword>
<feature type="transmembrane region" description="Helical" evidence="1">
    <location>
        <begin position="6"/>
        <end position="28"/>
    </location>
</feature>
<proteinExistence type="predicted"/>
<accession>A0ABM7PPM8</accession>
<sequence>MDKSFVITQLMGFVIHFSVAFVNGLLVRHKNVKVNYTRKINHFLLFFLPIYLHSVFSYERTLESTVMGMIIMVATLIIYIEPIRSRVPMIATAFLSFDRPEDRPYTLLWLSTQMVAGSLIMIPLIIYFSSIGMIELIYIPLLINGVGDGLAEPVGIRFGKHPYRTWALFTRKRYIRTLEGSACVLFISIITIVLFRASFTTPQFIVALAAVPVVMTLAEALSPHTWDTPFLYTISGLSLSGILMI</sequence>
<dbReference type="Proteomes" id="UP001320148">
    <property type="component" value="Chromosome"/>
</dbReference>
<feature type="transmembrane region" description="Helical" evidence="1">
    <location>
        <begin position="40"/>
        <end position="58"/>
    </location>
</feature>
<feature type="transmembrane region" description="Helical" evidence="1">
    <location>
        <begin position="107"/>
        <end position="130"/>
    </location>
</feature>
<keyword evidence="1" id="KW-1133">Transmembrane helix</keyword>
<feature type="transmembrane region" description="Helical" evidence="1">
    <location>
        <begin position="203"/>
        <end position="221"/>
    </location>
</feature>
<evidence type="ECO:0000313" key="3">
    <source>
        <dbReference type="Proteomes" id="UP001320148"/>
    </source>
</evidence>
<dbReference type="EMBL" id="AP024488">
    <property type="protein sequence ID" value="BCS99121.1"/>
    <property type="molecule type" value="Genomic_DNA"/>
</dbReference>
<dbReference type="RefSeq" id="WP_236890476.1">
    <property type="nucleotide sequence ID" value="NZ_AP024488.1"/>
</dbReference>
<evidence type="ECO:0000256" key="1">
    <source>
        <dbReference type="SAM" id="Phobius"/>
    </source>
</evidence>
<name>A0ABM7PPM8_9BACT</name>